<sequence>MQPLDRTVYQHLKKYFEQEVNSLHKNYAGRIINKYNISKLCAPIYLKAAIAKNAVSGFKYAGLWPCIKKTQNRNTYVKYAKLRIRIHQQKTGFSAPCASSGVMNPALHIVELVNISAVNAKRGQLRVDRTQTSEEDDDRADLRSVQNKSSTPRKHRQIDPGSGRTRGRSQRPRKRIRNAKPVGPKCPSRSHRGAAHTGGCEWPLSSPEGKPGLTHPISGDHSDHHEVLVLMTRQWRVDPRLDKPLPALHWLKASDLLVGNP</sequence>
<feature type="region of interest" description="Disordered" evidence="1">
    <location>
        <begin position="125"/>
        <end position="216"/>
    </location>
</feature>
<protein>
    <submittedName>
        <fullName evidence="2">Uncharacterized protein</fullName>
    </submittedName>
</protein>
<proteinExistence type="predicted"/>
<feature type="non-terminal residue" evidence="2">
    <location>
        <position position="261"/>
    </location>
</feature>
<organism evidence="2 3">
    <name type="scientific">Dryococelus australis</name>
    <dbReference type="NCBI Taxonomy" id="614101"/>
    <lineage>
        <taxon>Eukaryota</taxon>
        <taxon>Metazoa</taxon>
        <taxon>Ecdysozoa</taxon>
        <taxon>Arthropoda</taxon>
        <taxon>Hexapoda</taxon>
        <taxon>Insecta</taxon>
        <taxon>Pterygota</taxon>
        <taxon>Neoptera</taxon>
        <taxon>Polyneoptera</taxon>
        <taxon>Phasmatodea</taxon>
        <taxon>Verophasmatodea</taxon>
        <taxon>Anareolatae</taxon>
        <taxon>Phasmatidae</taxon>
        <taxon>Eurycanthinae</taxon>
        <taxon>Dryococelus</taxon>
    </lineage>
</organism>
<dbReference type="Proteomes" id="UP001159363">
    <property type="component" value="Chromosome 3"/>
</dbReference>
<evidence type="ECO:0000256" key="1">
    <source>
        <dbReference type="SAM" id="MobiDB-lite"/>
    </source>
</evidence>
<reference evidence="2 3" key="1">
    <citation type="submission" date="2023-02" db="EMBL/GenBank/DDBJ databases">
        <title>LHISI_Scaffold_Assembly.</title>
        <authorList>
            <person name="Stuart O.P."/>
            <person name="Cleave R."/>
            <person name="Magrath M.J.L."/>
            <person name="Mikheyev A.S."/>
        </authorList>
    </citation>
    <scope>NUCLEOTIDE SEQUENCE [LARGE SCALE GENOMIC DNA]</scope>
    <source>
        <strain evidence="2">Daus_M_001</strain>
        <tissue evidence="2">Leg muscle</tissue>
    </source>
</reference>
<accession>A0ABQ9HY67</accession>
<evidence type="ECO:0000313" key="3">
    <source>
        <dbReference type="Proteomes" id="UP001159363"/>
    </source>
</evidence>
<gene>
    <name evidence="2" type="ORF">PR048_008235</name>
</gene>
<comment type="caution">
    <text evidence="2">The sequence shown here is derived from an EMBL/GenBank/DDBJ whole genome shotgun (WGS) entry which is preliminary data.</text>
</comment>
<evidence type="ECO:0000313" key="2">
    <source>
        <dbReference type="EMBL" id="KAJ8888743.1"/>
    </source>
</evidence>
<feature type="compositionally biased region" description="Basic residues" evidence="1">
    <location>
        <begin position="165"/>
        <end position="178"/>
    </location>
</feature>
<name>A0ABQ9HY67_9NEOP</name>
<dbReference type="EMBL" id="JARBHB010000003">
    <property type="protein sequence ID" value="KAJ8888743.1"/>
    <property type="molecule type" value="Genomic_DNA"/>
</dbReference>
<keyword evidence="3" id="KW-1185">Reference proteome</keyword>